<reference evidence="2" key="1">
    <citation type="submission" date="2016-11" db="EMBL/GenBank/DDBJ databases">
        <authorList>
            <person name="Varghese N."/>
            <person name="Submissions S."/>
        </authorList>
    </citation>
    <scope>NUCLEOTIDE SEQUENCE [LARGE SCALE GENOMIC DNA]</scope>
    <source>
        <strain evidence="2">DSM 15212 / CIP 107654 / DViRD3</strain>
    </source>
</reference>
<evidence type="ECO:0000313" key="2">
    <source>
        <dbReference type="Proteomes" id="UP000184465"/>
    </source>
</evidence>
<dbReference type="Proteomes" id="UP000184465">
    <property type="component" value="Unassembled WGS sequence"/>
</dbReference>
<name>A0A1M6TEG4_PARC5</name>
<dbReference type="RefSeq" id="WP_073153387.1">
    <property type="nucleotide sequence ID" value="NZ_FRAG01000088.1"/>
</dbReference>
<protein>
    <recommendedName>
        <fullName evidence="3">Spore coat protein GerQ</fullName>
    </recommendedName>
</protein>
<dbReference type="AlphaFoldDB" id="A0A1M6TEG4"/>
<sequence length="139" mass="15528">MFPNYFFRMPVYPIMNSPIGENAMMGLPREQQEAELGQDTPITGFGTGEPSLQFEAGPPVQDDINYLQGYLRTHIGQYVKIEFLIGTNLFIDKEGILEKVGISYVVLKEAGTGNELIADLYSIKFVTVSRNGLNANKKF</sequence>
<organism evidence="1 2">
    <name type="scientific">Paramaledivibacter caminithermalis (strain DSM 15212 / CIP 107654 / DViRD3)</name>
    <name type="common">Clostridium caminithermale</name>
    <dbReference type="NCBI Taxonomy" id="1121301"/>
    <lineage>
        <taxon>Bacteria</taxon>
        <taxon>Bacillati</taxon>
        <taxon>Bacillota</taxon>
        <taxon>Clostridia</taxon>
        <taxon>Peptostreptococcales</taxon>
        <taxon>Caminicellaceae</taxon>
        <taxon>Paramaledivibacter</taxon>
    </lineage>
</organism>
<keyword evidence="2" id="KW-1185">Reference proteome</keyword>
<accession>A0A1M6TEG4</accession>
<dbReference type="STRING" id="1121301.SAMN02745912_03658"/>
<dbReference type="OrthoDB" id="2087128at2"/>
<proteinExistence type="predicted"/>
<gene>
    <name evidence="1" type="ORF">SAMN02745912_03658</name>
</gene>
<evidence type="ECO:0008006" key="3">
    <source>
        <dbReference type="Google" id="ProtNLM"/>
    </source>
</evidence>
<evidence type="ECO:0000313" key="1">
    <source>
        <dbReference type="EMBL" id="SHK55226.1"/>
    </source>
</evidence>
<dbReference type="EMBL" id="FRAG01000088">
    <property type="protein sequence ID" value="SHK55226.1"/>
    <property type="molecule type" value="Genomic_DNA"/>
</dbReference>